<accession>A0ABT3DLV8</accession>
<evidence type="ECO:0000313" key="2">
    <source>
        <dbReference type="EMBL" id="MCV9888040.1"/>
    </source>
</evidence>
<dbReference type="Pfam" id="PF01636">
    <property type="entry name" value="APH"/>
    <property type="match status" value="1"/>
</dbReference>
<dbReference type="EMBL" id="JAOYEY010000048">
    <property type="protein sequence ID" value="MCV9888040.1"/>
    <property type="molecule type" value="Genomic_DNA"/>
</dbReference>
<evidence type="ECO:0000259" key="1">
    <source>
        <dbReference type="Pfam" id="PF01636"/>
    </source>
</evidence>
<gene>
    <name evidence="2" type="ORF">OIH86_20545</name>
</gene>
<protein>
    <submittedName>
        <fullName evidence="2">Phosphotransferase</fullName>
    </submittedName>
</protein>
<dbReference type="SUPFAM" id="SSF56112">
    <property type="entry name" value="Protein kinase-like (PK-like)"/>
    <property type="match status" value="1"/>
</dbReference>
<dbReference type="Gene3D" id="3.90.1200.10">
    <property type="match status" value="1"/>
</dbReference>
<dbReference type="PANTHER" id="PTHR21310:SF42">
    <property type="entry name" value="BIFUNCTIONAL AAC_APH"/>
    <property type="match status" value="1"/>
</dbReference>
<name>A0ABT3DLV8_9BACI</name>
<proteinExistence type="predicted"/>
<evidence type="ECO:0000313" key="3">
    <source>
        <dbReference type="Proteomes" id="UP001526147"/>
    </source>
</evidence>
<dbReference type="PANTHER" id="PTHR21310">
    <property type="entry name" value="AMINOGLYCOSIDE PHOSPHOTRANSFERASE-RELATED-RELATED"/>
    <property type="match status" value="1"/>
</dbReference>
<dbReference type="Proteomes" id="UP001526147">
    <property type="component" value="Unassembled WGS sequence"/>
</dbReference>
<comment type="caution">
    <text evidence="2">The sequence shown here is derived from an EMBL/GenBank/DDBJ whole genome shotgun (WGS) entry which is preliminary data.</text>
</comment>
<dbReference type="InterPro" id="IPR051678">
    <property type="entry name" value="AGP_Transferase"/>
</dbReference>
<dbReference type="RefSeq" id="WP_264144244.1">
    <property type="nucleotide sequence ID" value="NZ_JAOYEY010000048.1"/>
</dbReference>
<dbReference type="InterPro" id="IPR002575">
    <property type="entry name" value="Aminoglycoside_PTrfase"/>
</dbReference>
<dbReference type="Gene3D" id="3.30.200.20">
    <property type="entry name" value="Phosphorylase Kinase, domain 1"/>
    <property type="match status" value="1"/>
</dbReference>
<reference evidence="2 3" key="1">
    <citation type="submission" date="2022-10" db="EMBL/GenBank/DDBJ databases">
        <title>Draft genome assembly of moderately radiation resistant bacterium Metabacillus halosaccharovorans.</title>
        <authorList>
            <person name="Pal S."/>
            <person name="Gopinathan A."/>
        </authorList>
    </citation>
    <scope>NUCLEOTIDE SEQUENCE [LARGE SCALE GENOMIC DNA]</scope>
    <source>
        <strain evidence="2 3">VITHBRA001</strain>
    </source>
</reference>
<organism evidence="2 3">
    <name type="scientific">Metabacillus halosaccharovorans</name>
    <dbReference type="NCBI Taxonomy" id="930124"/>
    <lineage>
        <taxon>Bacteria</taxon>
        <taxon>Bacillati</taxon>
        <taxon>Bacillota</taxon>
        <taxon>Bacilli</taxon>
        <taxon>Bacillales</taxon>
        <taxon>Bacillaceae</taxon>
        <taxon>Metabacillus</taxon>
    </lineage>
</organism>
<keyword evidence="3" id="KW-1185">Reference proteome</keyword>
<sequence length="304" mass="34878">MGSSNQWVAEWEVSEELAHKLISSQFSQLASKSVQKLGHGWDNTVFLVGTEYVFRFPRREIAINSLRMEGKILPKLKTYFSIAYSIPLFFGEGDYGYPAPFLGYPYLSGEFPIGLTDKQRARSATTLAQFLKNLHAFPVKIAQEHGVQHDHRNLTDLAMRKEKMHKFISDISHNLSEEEYYALSNYLEQLRTEKVKQKHVFLHGDLHFKNMLVDENGRVSGIIDWGDINIGHPACDLNVVYSFLPPDARSDFFKEYGDVDEETKILARLIAIYIPILIMMQAIDDNDERLVDEAKANIKRALAY</sequence>
<feature type="domain" description="Aminoglycoside phosphotransferase" evidence="1">
    <location>
        <begin position="34"/>
        <end position="259"/>
    </location>
</feature>
<dbReference type="InterPro" id="IPR011009">
    <property type="entry name" value="Kinase-like_dom_sf"/>
</dbReference>